<dbReference type="EMBL" id="CAJGYO010000001">
    <property type="protein sequence ID" value="CAD6206081.1"/>
    <property type="molecule type" value="Genomic_DNA"/>
</dbReference>
<dbReference type="InterPro" id="IPR036047">
    <property type="entry name" value="F-box-like_dom_sf"/>
</dbReference>
<dbReference type="AlphaFoldDB" id="A0A811MIR9"/>
<accession>A0A811MIR9</accession>
<dbReference type="Pfam" id="PF00646">
    <property type="entry name" value="F-box"/>
    <property type="match status" value="1"/>
</dbReference>
<reference evidence="3" key="1">
    <citation type="submission" date="2020-10" db="EMBL/GenBank/DDBJ databases">
        <authorList>
            <person name="Han B."/>
            <person name="Lu T."/>
            <person name="Zhao Q."/>
            <person name="Huang X."/>
            <person name="Zhao Y."/>
        </authorList>
    </citation>
    <scope>NUCLEOTIDE SEQUENCE</scope>
</reference>
<dbReference type="Proteomes" id="UP000604825">
    <property type="component" value="Unassembled WGS sequence"/>
</dbReference>
<feature type="domain" description="F-box" evidence="2">
    <location>
        <begin position="49"/>
        <end position="89"/>
    </location>
</feature>
<dbReference type="InterPro" id="IPR053781">
    <property type="entry name" value="F-box_AtFBL13-like"/>
</dbReference>
<protein>
    <recommendedName>
        <fullName evidence="2">F-box domain-containing protein</fullName>
    </recommendedName>
</protein>
<evidence type="ECO:0000256" key="1">
    <source>
        <dbReference type="SAM" id="MobiDB-lite"/>
    </source>
</evidence>
<evidence type="ECO:0000313" key="3">
    <source>
        <dbReference type="EMBL" id="CAD6206081.1"/>
    </source>
</evidence>
<keyword evidence="4" id="KW-1185">Reference proteome</keyword>
<dbReference type="InterPro" id="IPR001810">
    <property type="entry name" value="F-box_dom"/>
</dbReference>
<gene>
    <name evidence="3" type="ORF">NCGR_LOCUS3822</name>
</gene>
<proteinExistence type="predicted"/>
<dbReference type="OrthoDB" id="693675at2759"/>
<comment type="caution">
    <text evidence="3">The sequence shown here is derived from an EMBL/GenBank/DDBJ whole genome shotgun (WGS) entry which is preliminary data.</text>
</comment>
<feature type="region of interest" description="Disordered" evidence="1">
    <location>
        <begin position="1"/>
        <end position="46"/>
    </location>
</feature>
<evidence type="ECO:0000313" key="4">
    <source>
        <dbReference type="Proteomes" id="UP000604825"/>
    </source>
</evidence>
<sequence length="143" mass="16002">METQAAPRRAKRRKPEAPVSPEQEGGDEPYIQDPPPRVGGEEEDGVDRISRLPDAIMGEVISLLPTKDAARTQILATRWCHLWRSAPLNLDLDGGDFLTINVVSRILSAHRGPGRRFRFPAQHLQYHPAIVDAWLRSPALDNL</sequence>
<dbReference type="PANTHER" id="PTHR32141">
    <property type="match status" value="1"/>
</dbReference>
<evidence type="ECO:0000259" key="2">
    <source>
        <dbReference type="Pfam" id="PF00646"/>
    </source>
</evidence>
<dbReference type="InterPro" id="IPR055302">
    <property type="entry name" value="F-box_dom-containing"/>
</dbReference>
<name>A0A811MIR9_9POAL</name>
<dbReference type="PANTHER" id="PTHR32141:SF144">
    <property type="entry name" value="OS07G0277500 PROTEIN"/>
    <property type="match status" value="1"/>
</dbReference>
<dbReference type="SUPFAM" id="SSF81383">
    <property type="entry name" value="F-box domain"/>
    <property type="match status" value="1"/>
</dbReference>
<dbReference type="CDD" id="cd22160">
    <property type="entry name" value="F-box_AtFBL13-like"/>
    <property type="match status" value="1"/>
</dbReference>
<organism evidence="3 4">
    <name type="scientific">Miscanthus lutarioriparius</name>
    <dbReference type="NCBI Taxonomy" id="422564"/>
    <lineage>
        <taxon>Eukaryota</taxon>
        <taxon>Viridiplantae</taxon>
        <taxon>Streptophyta</taxon>
        <taxon>Embryophyta</taxon>
        <taxon>Tracheophyta</taxon>
        <taxon>Spermatophyta</taxon>
        <taxon>Magnoliopsida</taxon>
        <taxon>Liliopsida</taxon>
        <taxon>Poales</taxon>
        <taxon>Poaceae</taxon>
        <taxon>PACMAD clade</taxon>
        <taxon>Panicoideae</taxon>
        <taxon>Andropogonodae</taxon>
        <taxon>Andropogoneae</taxon>
        <taxon>Saccharinae</taxon>
        <taxon>Miscanthus</taxon>
    </lineage>
</organism>